<sequence length="333" mass="36604">MIGKLLFCQSISLWRKAFAILLTFAIFQAELSAQTRRNKAYVASGGQITILKNFDFGVDGSLSAIIRTDRELPYGVVNFAANIHSVNGGDKAHVDGYVRKFGSANLLFPVGNKGFYGPFSATADGTTGAYFRQNPSDASYRASSKDQTIGPVNLKEFWDIDGKNKTKISLTWDADSKVDTLVDQLSKLTIIGWKNGMWVTIPSKVDSISILKKRSDLQSGSITTADAIAPNDFEVYTLAGKADPPIVIDSPLTNLTVYPNPASEVLKLAQEKTAKPFKKETLRITDILGRDRTDAVYWIKDDLHIGNLIRGMYIISFQDQSGKSISSKFLVAR</sequence>
<organism evidence="2 3">
    <name type="scientific">Dyadobacter luticola</name>
    <dbReference type="NCBI Taxonomy" id="1979387"/>
    <lineage>
        <taxon>Bacteria</taxon>
        <taxon>Pseudomonadati</taxon>
        <taxon>Bacteroidota</taxon>
        <taxon>Cytophagia</taxon>
        <taxon>Cytophagales</taxon>
        <taxon>Spirosomataceae</taxon>
        <taxon>Dyadobacter</taxon>
    </lineage>
</organism>
<dbReference type="InterPro" id="IPR026444">
    <property type="entry name" value="Secre_tail"/>
</dbReference>
<feature type="domain" description="Secretion system C-terminal sorting" evidence="1">
    <location>
        <begin position="257"/>
        <end position="331"/>
    </location>
</feature>
<reference evidence="2 3" key="1">
    <citation type="submission" date="2019-05" db="EMBL/GenBank/DDBJ databases">
        <authorList>
            <person name="Qu J.-H."/>
        </authorList>
    </citation>
    <scope>NUCLEOTIDE SEQUENCE [LARGE SCALE GENOMIC DNA]</scope>
    <source>
        <strain evidence="2 3">T17</strain>
    </source>
</reference>
<evidence type="ECO:0000259" key="1">
    <source>
        <dbReference type="Pfam" id="PF18962"/>
    </source>
</evidence>
<dbReference type="AlphaFoldDB" id="A0A5R9L1C0"/>
<evidence type="ECO:0000313" key="3">
    <source>
        <dbReference type="Proteomes" id="UP000306402"/>
    </source>
</evidence>
<name>A0A5R9L1C0_9BACT</name>
<keyword evidence="3" id="KW-1185">Reference proteome</keyword>
<accession>A0A5R9L1C0</accession>
<proteinExistence type="predicted"/>
<dbReference type="Proteomes" id="UP000306402">
    <property type="component" value="Unassembled WGS sequence"/>
</dbReference>
<dbReference type="EMBL" id="VCEJ01000002">
    <property type="protein sequence ID" value="TLV02149.1"/>
    <property type="molecule type" value="Genomic_DNA"/>
</dbReference>
<dbReference type="RefSeq" id="WP_138363358.1">
    <property type="nucleotide sequence ID" value="NZ_VCEJ01000002.1"/>
</dbReference>
<protein>
    <submittedName>
        <fullName evidence="2">T9SS type A sorting domain-containing protein</fullName>
    </submittedName>
</protein>
<dbReference type="NCBIfam" id="TIGR04183">
    <property type="entry name" value="Por_Secre_tail"/>
    <property type="match status" value="1"/>
</dbReference>
<dbReference type="Pfam" id="PF18962">
    <property type="entry name" value="Por_Secre_tail"/>
    <property type="match status" value="1"/>
</dbReference>
<gene>
    <name evidence="2" type="ORF">FEN17_00460</name>
</gene>
<comment type="caution">
    <text evidence="2">The sequence shown here is derived from an EMBL/GenBank/DDBJ whole genome shotgun (WGS) entry which is preliminary data.</text>
</comment>
<evidence type="ECO:0000313" key="2">
    <source>
        <dbReference type="EMBL" id="TLV02149.1"/>
    </source>
</evidence>
<dbReference type="OrthoDB" id="863479at2"/>